<accession>A0ABU9AIP6</accession>
<evidence type="ECO:0000256" key="1">
    <source>
        <dbReference type="SAM" id="SignalP"/>
    </source>
</evidence>
<dbReference type="Pfam" id="PF12079">
    <property type="entry name" value="DUF3558"/>
    <property type="match status" value="1"/>
</dbReference>
<keyword evidence="1" id="KW-0732">Signal</keyword>
<name>A0ABU9AIP6_PSEA5</name>
<comment type="caution">
    <text evidence="2">The sequence shown here is derived from an EMBL/GenBank/DDBJ whole genome shotgun (WGS) entry which is preliminary data.</text>
</comment>
<sequence>MVRLVVVLLFVCGVVVGCGAAEPEGPFPPRPAEIDVANVDPCVAMTSELRQRLGVEGDEPAVVELADGPSRACSWGNYDTVESYTVQTIGTPAAQLSNARGATLTAVDGFGAVRVVDSEDTAPLCELYIDTSAASSVRVQVRDSGYDDRSRGSIDEVCRSAEALATSYLTAARSR</sequence>
<feature type="signal peptide" evidence="1">
    <location>
        <begin position="1"/>
        <end position="20"/>
    </location>
</feature>
<dbReference type="EMBL" id="JBBPIX010000011">
    <property type="protein sequence ID" value="MEK6466048.1"/>
    <property type="molecule type" value="Genomic_DNA"/>
</dbReference>
<reference evidence="2 3" key="1">
    <citation type="submission" date="2024-03" db="EMBL/GenBank/DDBJ databases">
        <title>Draft genome sequence of Pseudonocardia carboxydivorans JCM 14827.</title>
        <authorList>
            <person name="Duangmal K."/>
        </authorList>
    </citation>
    <scope>NUCLEOTIDE SEQUENCE [LARGE SCALE GENOMIC DNA]</scope>
    <source>
        <strain evidence="2 3">JCM 14827</strain>
    </source>
</reference>
<dbReference type="Proteomes" id="UP001367513">
    <property type="component" value="Unassembled WGS sequence"/>
</dbReference>
<dbReference type="PROSITE" id="PS51257">
    <property type="entry name" value="PROKAR_LIPOPROTEIN"/>
    <property type="match status" value="1"/>
</dbReference>
<dbReference type="RefSeq" id="WP_346864700.1">
    <property type="nucleotide sequence ID" value="NZ_JBBPIX010000011.1"/>
</dbReference>
<keyword evidence="3" id="KW-1185">Reference proteome</keyword>
<organism evidence="2 3">
    <name type="scientific">Pseudonocardia alni subsp. carboxydivorans</name>
    <dbReference type="NCBI Taxonomy" id="415010"/>
    <lineage>
        <taxon>Bacteria</taxon>
        <taxon>Bacillati</taxon>
        <taxon>Actinomycetota</taxon>
        <taxon>Actinomycetes</taxon>
        <taxon>Pseudonocardiales</taxon>
        <taxon>Pseudonocardiaceae</taxon>
        <taxon>Pseudonocardia</taxon>
    </lineage>
</organism>
<protein>
    <submittedName>
        <fullName evidence="2">DUF3558 family protein</fullName>
    </submittedName>
</protein>
<proteinExistence type="predicted"/>
<gene>
    <name evidence="2" type="ORF">WG925_20100</name>
</gene>
<feature type="chain" id="PRO_5047221276" evidence="1">
    <location>
        <begin position="21"/>
        <end position="175"/>
    </location>
</feature>
<evidence type="ECO:0000313" key="2">
    <source>
        <dbReference type="EMBL" id="MEK6466048.1"/>
    </source>
</evidence>
<dbReference type="InterPro" id="IPR024520">
    <property type="entry name" value="DUF3558"/>
</dbReference>
<evidence type="ECO:0000313" key="3">
    <source>
        <dbReference type="Proteomes" id="UP001367513"/>
    </source>
</evidence>